<dbReference type="InterPro" id="IPR006311">
    <property type="entry name" value="TAT_signal"/>
</dbReference>
<evidence type="ECO:0000313" key="3">
    <source>
        <dbReference type="Proteomes" id="UP001367030"/>
    </source>
</evidence>
<dbReference type="Proteomes" id="UP001367030">
    <property type="component" value="Unassembled WGS sequence"/>
</dbReference>
<dbReference type="RefSeq" id="WP_340335556.1">
    <property type="nucleotide sequence ID" value="NZ_JBBKZS010000004.1"/>
</dbReference>
<evidence type="ECO:0000256" key="1">
    <source>
        <dbReference type="ARBA" id="ARBA00006987"/>
    </source>
</evidence>
<dbReference type="PANTHER" id="PTHR42928:SF5">
    <property type="entry name" value="BLR1237 PROTEIN"/>
    <property type="match status" value="1"/>
</dbReference>
<gene>
    <name evidence="2" type="ORF">WKW79_12970</name>
</gene>
<keyword evidence="3" id="KW-1185">Reference proteome</keyword>
<dbReference type="CDD" id="cd07012">
    <property type="entry name" value="PBP2_Bug_TTT"/>
    <property type="match status" value="1"/>
</dbReference>
<name>A0ABU8X751_9BURK</name>
<reference evidence="2 3" key="1">
    <citation type="submission" date="2024-03" db="EMBL/GenBank/DDBJ databases">
        <title>Novel species of the genus Variovorax.</title>
        <authorList>
            <person name="Liu Q."/>
            <person name="Xin Y.-H."/>
        </authorList>
    </citation>
    <scope>NUCLEOTIDE SEQUENCE [LARGE SCALE GENOMIC DNA]</scope>
    <source>
        <strain evidence="2 3">KACC 18901</strain>
    </source>
</reference>
<dbReference type="PANTHER" id="PTHR42928">
    <property type="entry name" value="TRICARBOXYLATE-BINDING PROTEIN"/>
    <property type="match status" value="1"/>
</dbReference>
<dbReference type="InterPro" id="IPR005064">
    <property type="entry name" value="BUG"/>
</dbReference>
<dbReference type="Pfam" id="PF03401">
    <property type="entry name" value="TctC"/>
    <property type="match status" value="1"/>
</dbReference>
<sequence>MLNPNLSRRDFAVTALAASALWSAGVRAQALPKVLRIVVAYPAGGVSDNVARALGEKLAAQLGTTVVIENKAGASGSIGMDAVAKSAPDGATLCFSAVSPLVLNPHLAKSPFDPLKDIVPVASVMYSPVLLLATPAESAKDFRALIAQAKARPGAIRWATSGLGSLGHIVLAQLRASAGIDVTHVPYKGGGQQLTDALGGQFEILSTNAGPTLTAHIQSGKLRPLAVGAPARLESLPAVPTLGELGFETANLSSLFGVFAPARTPGALVERYNAEINKALESPELRGKLLLTDNVPTTRSAGDFAKAIASEYENNGRIIKAANIKAE</sequence>
<proteinExistence type="inferred from homology"/>
<evidence type="ECO:0000313" key="2">
    <source>
        <dbReference type="EMBL" id="MEJ8855489.1"/>
    </source>
</evidence>
<accession>A0ABU8X751</accession>
<dbReference type="Gene3D" id="3.40.190.150">
    <property type="entry name" value="Bordetella uptake gene, domain 1"/>
    <property type="match status" value="1"/>
</dbReference>
<dbReference type="PIRSF" id="PIRSF017082">
    <property type="entry name" value="YflP"/>
    <property type="match status" value="1"/>
</dbReference>
<comment type="caution">
    <text evidence="2">The sequence shown here is derived from an EMBL/GenBank/DDBJ whole genome shotgun (WGS) entry which is preliminary data.</text>
</comment>
<comment type="similarity">
    <text evidence="1">Belongs to the UPF0065 (bug) family.</text>
</comment>
<dbReference type="PROSITE" id="PS51318">
    <property type="entry name" value="TAT"/>
    <property type="match status" value="1"/>
</dbReference>
<organism evidence="2 3">
    <name type="scientific">Variovorax robiniae</name>
    <dbReference type="NCBI Taxonomy" id="1836199"/>
    <lineage>
        <taxon>Bacteria</taxon>
        <taxon>Pseudomonadati</taxon>
        <taxon>Pseudomonadota</taxon>
        <taxon>Betaproteobacteria</taxon>
        <taxon>Burkholderiales</taxon>
        <taxon>Comamonadaceae</taxon>
        <taxon>Variovorax</taxon>
    </lineage>
</organism>
<protein>
    <submittedName>
        <fullName evidence="2">Tripartite tricarboxylate transporter substrate binding protein</fullName>
    </submittedName>
</protein>
<dbReference type="EMBL" id="JBBKZS010000004">
    <property type="protein sequence ID" value="MEJ8855489.1"/>
    <property type="molecule type" value="Genomic_DNA"/>
</dbReference>
<dbReference type="InterPro" id="IPR042100">
    <property type="entry name" value="Bug_dom1"/>
</dbReference>
<dbReference type="SUPFAM" id="SSF53850">
    <property type="entry name" value="Periplasmic binding protein-like II"/>
    <property type="match status" value="1"/>
</dbReference>
<dbReference type="Gene3D" id="3.40.190.10">
    <property type="entry name" value="Periplasmic binding protein-like II"/>
    <property type="match status" value="1"/>
</dbReference>